<dbReference type="Gene3D" id="3.40.50.1010">
    <property type="entry name" value="5'-nuclease"/>
    <property type="match status" value="1"/>
</dbReference>
<sequence length="162" mass="18392">MSETVYIETSILGHLTARPTENLILAANIKITQDWWDEYSSSLVLYVSEIVEDEASRGDPTIATQRQNLLQSLIFLDLTEEAIALAQEFLQQSNLPPKASNDALHMALANVYGLDYLLTWNCKQMANAQIQRKLSQISIEFGYRLPFVCTPYEFIGFKLRGE</sequence>
<keyword evidence="2" id="KW-1185">Reference proteome</keyword>
<dbReference type="AlphaFoldDB" id="A0AB33BV63"/>
<gene>
    <name evidence="1" type="ORF">BH695_4006</name>
</gene>
<dbReference type="Proteomes" id="UP000192439">
    <property type="component" value="Chromosome"/>
</dbReference>
<dbReference type="CDD" id="cd18687">
    <property type="entry name" value="PIN_VapC-like"/>
    <property type="match status" value="1"/>
</dbReference>
<evidence type="ECO:0000313" key="1">
    <source>
        <dbReference type="EMBL" id="ARI83285.1"/>
    </source>
</evidence>
<dbReference type="SUPFAM" id="SSF88723">
    <property type="entry name" value="PIN domain-like"/>
    <property type="match status" value="1"/>
</dbReference>
<evidence type="ECO:0000313" key="2">
    <source>
        <dbReference type="Proteomes" id="UP000192439"/>
    </source>
</evidence>
<protein>
    <recommendedName>
        <fullName evidence="3">PIN domain-containing protein</fullName>
    </recommendedName>
</protein>
<proteinExistence type="predicted"/>
<evidence type="ECO:0008006" key="3">
    <source>
        <dbReference type="Google" id="ProtNLM"/>
    </source>
</evidence>
<accession>A0AB33BV63</accession>
<dbReference type="RefSeq" id="WP_002747097.1">
    <property type="nucleotide sequence ID" value="NZ_CP020771.1"/>
</dbReference>
<name>A0AB33BV63_MICA7</name>
<dbReference type="InterPro" id="IPR029060">
    <property type="entry name" value="PIN-like_dom_sf"/>
</dbReference>
<dbReference type="EMBL" id="CP020771">
    <property type="protein sequence ID" value="ARI83285.1"/>
    <property type="molecule type" value="Genomic_DNA"/>
</dbReference>
<organism evidence="1 2">
    <name type="scientific">Microcystis aeruginosa PCC 7806SL</name>
    <dbReference type="NCBI Taxonomy" id="1903187"/>
    <lineage>
        <taxon>Bacteria</taxon>
        <taxon>Bacillati</taxon>
        <taxon>Cyanobacteriota</taxon>
        <taxon>Cyanophyceae</taxon>
        <taxon>Oscillatoriophycideae</taxon>
        <taxon>Chroococcales</taxon>
        <taxon>Microcystaceae</taxon>
        <taxon>Microcystis</taxon>
    </lineage>
</organism>
<reference evidence="1 2" key="1">
    <citation type="journal article" date="2018" name="Harmful Algae">
        <title>The highly heterogeneous methylated genomes and diverse restriction-modification systems of bloom-forming Microcystis.</title>
        <authorList>
            <person name="Zhao L."/>
            <person name="Song Y."/>
            <person name="Li L."/>
            <person name="Gan N."/>
            <person name="Brand J.J."/>
            <person name="Song L."/>
        </authorList>
    </citation>
    <scope>NUCLEOTIDE SEQUENCE [LARGE SCALE GENOMIC DNA]</scope>
    <source>
        <strain evidence="1 2">PCC 7806SL</strain>
    </source>
</reference>